<dbReference type="Gene3D" id="3.30.930.10">
    <property type="entry name" value="Bira Bifunctional Protein, Domain 2"/>
    <property type="match status" value="1"/>
</dbReference>
<dbReference type="SUPFAM" id="SSF55681">
    <property type="entry name" value="Class II aaRS and biotin synthetases"/>
    <property type="match status" value="1"/>
</dbReference>
<keyword evidence="3" id="KW-0067">ATP-binding</keyword>
<evidence type="ECO:0000313" key="9">
    <source>
        <dbReference type="EMBL" id="MBM2620380.1"/>
    </source>
</evidence>
<feature type="compositionally biased region" description="Basic and acidic residues" evidence="6">
    <location>
        <begin position="94"/>
        <end position="104"/>
    </location>
</feature>
<evidence type="ECO:0008006" key="11">
    <source>
        <dbReference type="Google" id="ProtNLM"/>
    </source>
</evidence>
<feature type="region of interest" description="Disordered" evidence="6">
    <location>
        <begin position="83"/>
        <end position="112"/>
    </location>
</feature>
<gene>
    <name evidence="9" type="ORF">JIG36_33200</name>
</gene>
<dbReference type="InterPro" id="IPR045864">
    <property type="entry name" value="aa-tRNA-synth_II/BPL/LPL"/>
</dbReference>
<keyword evidence="1" id="KW-0436">Ligase</keyword>
<dbReference type="Pfam" id="PF02912">
    <property type="entry name" value="Phe_tRNA-synt_N"/>
    <property type="match status" value="1"/>
</dbReference>
<dbReference type="InterPro" id="IPR004188">
    <property type="entry name" value="Phe-tRNA_ligase_II_N"/>
</dbReference>
<keyword evidence="2" id="KW-0547">Nucleotide-binding</keyword>
<accession>A0ABS2AKN6</accession>
<protein>
    <recommendedName>
        <fullName evidence="11">Phenylalanine--tRNA ligase</fullName>
    </recommendedName>
</protein>
<evidence type="ECO:0000259" key="7">
    <source>
        <dbReference type="Pfam" id="PF01409"/>
    </source>
</evidence>
<dbReference type="RefSeq" id="WP_203380363.1">
    <property type="nucleotide sequence ID" value="NZ_JAENHP010000014.1"/>
</dbReference>
<dbReference type="Pfam" id="PF01409">
    <property type="entry name" value="tRNA-synt_2d"/>
    <property type="match status" value="1"/>
</dbReference>
<keyword evidence="4" id="KW-0648">Protein biosynthesis</keyword>
<keyword evidence="5" id="KW-0030">Aminoacyl-tRNA synthetase</keyword>
<evidence type="ECO:0000256" key="4">
    <source>
        <dbReference type="ARBA" id="ARBA00022917"/>
    </source>
</evidence>
<evidence type="ECO:0000256" key="5">
    <source>
        <dbReference type="ARBA" id="ARBA00023146"/>
    </source>
</evidence>
<dbReference type="Proteomes" id="UP000632138">
    <property type="component" value="Unassembled WGS sequence"/>
</dbReference>
<dbReference type="EMBL" id="JAENHP010000014">
    <property type="protein sequence ID" value="MBM2620380.1"/>
    <property type="molecule type" value="Genomic_DNA"/>
</dbReference>
<feature type="domain" description="Phenylalanine-tRNA ligase class II N-terminal" evidence="8">
    <location>
        <begin position="37"/>
        <end position="88"/>
    </location>
</feature>
<evidence type="ECO:0000256" key="2">
    <source>
        <dbReference type="ARBA" id="ARBA00022741"/>
    </source>
</evidence>
<dbReference type="InterPro" id="IPR002319">
    <property type="entry name" value="Phenylalanyl-tRNA_Synthase"/>
</dbReference>
<evidence type="ECO:0000256" key="1">
    <source>
        <dbReference type="ARBA" id="ARBA00022598"/>
    </source>
</evidence>
<sequence length="348" mass="36875">MPASPEVATTLEAVRSAYRSALGALRDCPGPELTGWHRDHLGRRSALAALRSRVGALPAEDRAAAGRAVRQAADDLATALADRREQTAAGDPAPADRVRLDPTHIPDTPPPGGRHPVSLILDEAAAHFAALGFVFRDAPQIEDEAHCFDLLGVPADHPTRSPAHTFYAEGAAVLRSHTTASVLRVLRTEPAGPASRFVVAGPCHRNNVPNARFVHQFHQLEAVAAGPSVRMSDIKGLATGFVDAVLGDGFDPRLRFRRFPYVSPGLAVDVECAPCGAEGCGLCQGSGRLEIMSGGLLAAGVLRAAGWPEDLPVAALAISLERLLAVRHGLGDIRHFLRNDLRLLAQAR</sequence>
<reference evidence="9 10" key="1">
    <citation type="submission" date="2021-01" db="EMBL/GenBank/DDBJ databases">
        <title>Actinoplanes sp. nov. LDG1-06 isolated from lichen.</title>
        <authorList>
            <person name="Saeng-In P."/>
            <person name="Phongsopitanun W."/>
            <person name="Kanchanasin P."/>
            <person name="Yuki M."/>
            <person name="Kudo T."/>
            <person name="Ohkuma M."/>
            <person name="Tanasupawat S."/>
        </authorList>
    </citation>
    <scope>NUCLEOTIDE SEQUENCE [LARGE SCALE GENOMIC DNA]</scope>
    <source>
        <strain evidence="9 10">LDG1-06</strain>
    </source>
</reference>
<evidence type="ECO:0000256" key="3">
    <source>
        <dbReference type="ARBA" id="ARBA00022840"/>
    </source>
</evidence>
<evidence type="ECO:0000256" key="6">
    <source>
        <dbReference type="SAM" id="MobiDB-lite"/>
    </source>
</evidence>
<dbReference type="InterPro" id="IPR010978">
    <property type="entry name" value="tRNA-bd_arm"/>
</dbReference>
<dbReference type="SUPFAM" id="SSF46589">
    <property type="entry name" value="tRNA-binding arm"/>
    <property type="match status" value="1"/>
</dbReference>
<feature type="domain" description="Phenylalanyl-tRNA synthetase" evidence="7">
    <location>
        <begin position="107"/>
        <end position="346"/>
    </location>
</feature>
<evidence type="ECO:0000259" key="8">
    <source>
        <dbReference type="Pfam" id="PF02912"/>
    </source>
</evidence>
<proteinExistence type="predicted"/>
<evidence type="ECO:0000313" key="10">
    <source>
        <dbReference type="Proteomes" id="UP000632138"/>
    </source>
</evidence>
<name>A0ABS2AKN6_9ACTN</name>
<organism evidence="9 10">
    <name type="scientific">Paractinoplanes ovalisporus</name>
    <dbReference type="NCBI Taxonomy" id="2810368"/>
    <lineage>
        <taxon>Bacteria</taxon>
        <taxon>Bacillati</taxon>
        <taxon>Actinomycetota</taxon>
        <taxon>Actinomycetes</taxon>
        <taxon>Micromonosporales</taxon>
        <taxon>Micromonosporaceae</taxon>
        <taxon>Paractinoplanes</taxon>
    </lineage>
</organism>
<keyword evidence="10" id="KW-1185">Reference proteome</keyword>
<comment type="caution">
    <text evidence="9">The sequence shown here is derived from an EMBL/GenBank/DDBJ whole genome shotgun (WGS) entry which is preliminary data.</text>
</comment>